<gene>
    <name evidence="4" type="ORF">A3I23_01715</name>
</gene>
<dbReference type="Pfam" id="PF13243">
    <property type="entry name" value="SQHop_cyclase_C"/>
    <property type="match status" value="1"/>
</dbReference>
<feature type="region of interest" description="Disordered" evidence="1">
    <location>
        <begin position="523"/>
        <end position="542"/>
    </location>
</feature>
<reference evidence="4 5" key="1">
    <citation type="journal article" date="2016" name="Nat. Commun.">
        <title>Thousands of microbial genomes shed light on interconnected biogeochemical processes in an aquifer system.</title>
        <authorList>
            <person name="Anantharaman K."/>
            <person name="Brown C.T."/>
            <person name="Hug L.A."/>
            <person name="Sharon I."/>
            <person name="Castelle C.J."/>
            <person name="Probst A.J."/>
            <person name="Thomas B.C."/>
            <person name="Singh A."/>
            <person name="Wilkins M.J."/>
            <person name="Karaoz U."/>
            <person name="Brodie E.L."/>
            <person name="Williams K.H."/>
            <person name="Hubbard S.S."/>
            <person name="Banfield J.F."/>
        </authorList>
    </citation>
    <scope>NUCLEOTIDE SEQUENCE [LARGE SCALE GENOMIC DNA]</scope>
</reference>
<comment type="caution">
    <text evidence="4">The sequence shown here is derived from an EMBL/GenBank/DDBJ whole genome shotgun (WGS) entry which is preliminary data.</text>
</comment>
<dbReference type="Gene3D" id="1.50.10.20">
    <property type="match status" value="2"/>
</dbReference>
<dbReference type="InterPro" id="IPR013783">
    <property type="entry name" value="Ig-like_fold"/>
</dbReference>
<evidence type="ECO:0000259" key="2">
    <source>
        <dbReference type="Pfam" id="PF13243"/>
    </source>
</evidence>
<protein>
    <recommendedName>
        <fullName evidence="6">Pesticidal crystal protein Cry22Aa Ig-like domain-containing protein</fullName>
    </recommendedName>
</protein>
<sequence>MFTKQRKLYIGIILLNFILAFIFVSFFTNSVLAEDGPLLIEKDIILKNGCEVKDTNEETIIFPKTDSGSVFLGICVLAVAMEQGLINDFKVINDPNLGLYVQSVNGIEPGSTEFWGLWQNGGFANCGIGCITISEGDTLSLILTDWMAETESTRIVFHITELVSSLELDVTPPLILLTGSNSINLDVGGIYTEPGATATDNVDVSVAVVISGSVDTTTAGTYTIHYNATDVAGNHAKEVTRTVNVNTVPSGGGGGNPQPDLKTFNIQNALKYLQGVQSSDGSFDNKSDRYTDWVAIAAAAGENSSLKSSISNYIRNNPLDSSVAIENERRAMALLALGINPYSGTEINYIKKIINSFDGTQFDTNFINDDVFALVVLANAGYTASDDIIIKDVAFLISEQDSDGSWFDSVDITAAAIQALKPFESVSGVSGALTKATSYLVSEQNNDGGWNNSIFSTSWAIQAMKALNASWTKNGKSGLDYLATQQATDGSVSPSSDTYATSSAIAAASGKPWSEIMQSVEKPVAPDNSNNNSTQGNISENTNPITPVAPVVCLKGDLFSAITGQVCTAFVATDSTNPLSAKPKINPTPKPKITKTKKAVEPESPPNTDTPEINPNPLSAIAANALPNNSIPQNIPIALGTVSGIILLYAALKKFLIL</sequence>
<dbReference type="Pfam" id="PF16403">
    <property type="entry name" value="Bact_surface_Ig-like"/>
    <property type="match status" value="1"/>
</dbReference>
<dbReference type="InterPro" id="IPR032696">
    <property type="entry name" value="SQ_cyclase_C"/>
</dbReference>
<evidence type="ECO:0000313" key="4">
    <source>
        <dbReference type="EMBL" id="OGJ00811.1"/>
    </source>
</evidence>
<dbReference type="InterPro" id="IPR032179">
    <property type="entry name" value="Cry22Aa_Ig-like"/>
</dbReference>
<dbReference type="EMBL" id="MFVL01000027">
    <property type="protein sequence ID" value="OGJ00811.1"/>
    <property type="molecule type" value="Genomic_DNA"/>
</dbReference>
<feature type="domain" description="Pesticidal crystal protein Cry22Aa Ig-like" evidence="3">
    <location>
        <begin position="176"/>
        <end position="245"/>
    </location>
</feature>
<dbReference type="PANTHER" id="PTHR10559">
    <property type="entry name" value="TRANSCOBALAMIN-1/GASTRIC INTRINSIC FACTOR"/>
    <property type="match status" value="1"/>
</dbReference>
<feature type="compositionally biased region" description="Polar residues" evidence="1">
    <location>
        <begin position="527"/>
        <end position="542"/>
    </location>
</feature>
<feature type="region of interest" description="Disordered" evidence="1">
    <location>
        <begin position="581"/>
        <end position="615"/>
    </location>
</feature>
<name>A0A1F6Y351_9BACT</name>
<dbReference type="SUPFAM" id="SSF48239">
    <property type="entry name" value="Terpenoid cyclases/Protein prenyltransferases"/>
    <property type="match status" value="1"/>
</dbReference>
<organism evidence="4 5">
    <name type="scientific">Candidatus Nomurabacteria bacterium RIFCSPLOWO2_02_FULL_40_67</name>
    <dbReference type="NCBI Taxonomy" id="1801787"/>
    <lineage>
        <taxon>Bacteria</taxon>
        <taxon>Candidatus Nomuraibacteriota</taxon>
    </lineage>
</organism>
<feature type="domain" description="Squalene cyclase C-terminal" evidence="2">
    <location>
        <begin position="373"/>
        <end position="492"/>
    </location>
</feature>
<evidence type="ECO:0000259" key="3">
    <source>
        <dbReference type="Pfam" id="PF16403"/>
    </source>
</evidence>
<dbReference type="Gene3D" id="2.60.40.10">
    <property type="entry name" value="Immunoglobulins"/>
    <property type="match status" value="1"/>
</dbReference>
<dbReference type="Gene3D" id="2.170.130.30">
    <property type="match status" value="1"/>
</dbReference>
<dbReference type="CDD" id="cd00688">
    <property type="entry name" value="ISOPREN_C2_like"/>
    <property type="match status" value="1"/>
</dbReference>
<evidence type="ECO:0000256" key="1">
    <source>
        <dbReference type="SAM" id="MobiDB-lite"/>
    </source>
</evidence>
<dbReference type="Proteomes" id="UP000177693">
    <property type="component" value="Unassembled WGS sequence"/>
</dbReference>
<feature type="compositionally biased region" description="Polar residues" evidence="1">
    <location>
        <begin position="606"/>
        <end position="615"/>
    </location>
</feature>
<evidence type="ECO:0000313" key="5">
    <source>
        <dbReference type="Proteomes" id="UP000177693"/>
    </source>
</evidence>
<dbReference type="PANTHER" id="PTHR10559:SF18">
    <property type="entry name" value="TRANSCOBALAMIN II"/>
    <property type="match status" value="1"/>
</dbReference>
<accession>A0A1F6Y351</accession>
<dbReference type="InterPro" id="IPR008930">
    <property type="entry name" value="Terpenoid_cyclase/PrenylTrfase"/>
</dbReference>
<dbReference type="InterPro" id="IPR051588">
    <property type="entry name" value="Cobalamin_Transport"/>
</dbReference>
<evidence type="ECO:0008006" key="6">
    <source>
        <dbReference type="Google" id="ProtNLM"/>
    </source>
</evidence>
<proteinExistence type="predicted"/>
<dbReference type="AlphaFoldDB" id="A0A1F6Y351"/>